<accession>A0A1B9F5V7</accession>
<evidence type="ECO:0000256" key="1">
    <source>
        <dbReference type="SAM" id="MobiDB-lite"/>
    </source>
</evidence>
<evidence type="ECO:0000313" key="2">
    <source>
        <dbReference type="EMBL" id="OCC15306.1"/>
    </source>
</evidence>
<name>A0A1B9F5V7_9BACT</name>
<gene>
    <name evidence="2" type="ORF">DBT_1429</name>
</gene>
<proteinExistence type="predicted"/>
<comment type="caution">
    <text evidence="2">The sequence shown here is derived from an EMBL/GenBank/DDBJ whole genome shotgun (WGS) entry which is preliminary data.</text>
</comment>
<dbReference type="EMBL" id="MAGO01000006">
    <property type="protein sequence ID" value="OCC15306.1"/>
    <property type="molecule type" value="Genomic_DNA"/>
</dbReference>
<keyword evidence="3" id="KW-1185">Reference proteome</keyword>
<feature type="region of interest" description="Disordered" evidence="1">
    <location>
        <begin position="1"/>
        <end position="28"/>
    </location>
</feature>
<dbReference type="Proteomes" id="UP000093080">
    <property type="component" value="Unassembled WGS sequence"/>
</dbReference>
<protein>
    <submittedName>
        <fullName evidence="2">Uncharacterized protein</fullName>
    </submittedName>
</protein>
<dbReference type="AlphaFoldDB" id="A0A1B9F5V7"/>
<sequence>MAQQIGSKKGKKRRAPQKKIKKPRPTARNCIILPEAM</sequence>
<organism evidence="2 3">
    <name type="scientific">Dissulfuribacter thermophilus</name>
    <dbReference type="NCBI Taxonomy" id="1156395"/>
    <lineage>
        <taxon>Bacteria</taxon>
        <taxon>Pseudomonadati</taxon>
        <taxon>Thermodesulfobacteriota</taxon>
        <taxon>Dissulfuribacteria</taxon>
        <taxon>Dissulfuribacterales</taxon>
        <taxon>Dissulfuribacteraceae</taxon>
        <taxon>Dissulfuribacter</taxon>
    </lineage>
</organism>
<evidence type="ECO:0000313" key="3">
    <source>
        <dbReference type="Proteomes" id="UP000093080"/>
    </source>
</evidence>
<dbReference type="STRING" id="1156395.DBT_1429"/>
<reference evidence="2 3" key="1">
    <citation type="submission" date="2016-06" db="EMBL/GenBank/DDBJ databases">
        <title>Respiratory ammonification of nitrate coupled to the oxidation of elemental sulfur in deep-sea autotrophic thermophilic bacteria.</title>
        <authorList>
            <person name="Slobodkina G.B."/>
            <person name="Mardanov A.V."/>
            <person name="Ravin N.V."/>
            <person name="Frolova A.A."/>
            <person name="Viryasiv M.B."/>
            <person name="Chernyh N.A."/>
            <person name="Bonch-Osmolovskaya E.A."/>
            <person name="Slobodkin A.I."/>
        </authorList>
    </citation>
    <scope>NUCLEOTIDE SEQUENCE [LARGE SCALE GENOMIC DNA]</scope>
    <source>
        <strain evidence="2 3">S69</strain>
    </source>
</reference>
<feature type="compositionally biased region" description="Basic residues" evidence="1">
    <location>
        <begin position="8"/>
        <end position="25"/>
    </location>
</feature>